<dbReference type="Gene3D" id="3.60.10.10">
    <property type="entry name" value="Endonuclease/exonuclease/phosphatase"/>
    <property type="match status" value="1"/>
</dbReference>
<keyword evidence="1" id="KW-0175">Coiled coil</keyword>
<dbReference type="InterPro" id="IPR036691">
    <property type="entry name" value="Endo/exonu/phosph_ase_sf"/>
</dbReference>
<comment type="caution">
    <text evidence="2">The sequence shown here is derived from an EMBL/GenBank/DDBJ whole genome shotgun (WGS) entry which is preliminary data.</text>
</comment>
<evidence type="ECO:0000313" key="3">
    <source>
        <dbReference type="Proteomes" id="UP001234178"/>
    </source>
</evidence>
<proteinExistence type="predicted"/>
<feature type="coiled-coil region" evidence="1">
    <location>
        <begin position="39"/>
        <end position="66"/>
    </location>
</feature>
<name>A0ABR0AUK3_9CRUS</name>
<evidence type="ECO:0000256" key="1">
    <source>
        <dbReference type="SAM" id="Coils"/>
    </source>
</evidence>
<dbReference type="EMBL" id="JAOYFB010000039">
    <property type="protein sequence ID" value="KAK4028805.1"/>
    <property type="molecule type" value="Genomic_DNA"/>
</dbReference>
<sequence length="207" mass="23364">MKLMGRMPLMEQGKAMPPCQTYSQVLRENTISAVDIPEMEIMKGKIKAMQTELKFVKEELSKVKILETKVANMSVVVSQVEESLVTLKTGQQTSNPKLDKICLILAKLLPNTNMEEMEVEQAGDEPPSSQASTVEFKADLHTYKPHIATISETFWKDNFTVKFKQYYVANRYRKNQSGGGEAILIHKSLQIKLLEIEDLQTIEAIGV</sequence>
<keyword evidence="3" id="KW-1185">Reference proteome</keyword>
<evidence type="ECO:0000313" key="2">
    <source>
        <dbReference type="EMBL" id="KAK4028805.1"/>
    </source>
</evidence>
<reference evidence="2 3" key="1">
    <citation type="journal article" date="2023" name="Nucleic Acids Res.">
        <title>The hologenome of Daphnia magna reveals possible DNA methylation and microbiome-mediated evolution of the host genome.</title>
        <authorList>
            <person name="Chaturvedi A."/>
            <person name="Li X."/>
            <person name="Dhandapani V."/>
            <person name="Marshall H."/>
            <person name="Kissane S."/>
            <person name="Cuenca-Cambronero M."/>
            <person name="Asole G."/>
            <person name="Calvet F."/>
            <person name="Ruiz-Romero M."/>
            <person name="Marangio P."/>
            <person name="Guigo R."/>
            <person name="Rago D."/>
            <person name="Mirbahai L."/>
            <person name="Eastwood N."/>
            <person name="Colbourne J.K."/>
            <person name="Zhou J."/>
            <person name="Mallon E."/>
            <person name="Orsini L."/>
        </authorList>
    </citation>
    <scope>NUCLEOTIDE SEQUENCE [LARGE SCALE GENOMIC DNA]</scope>
    <source>
        <strain evidence="2">LRV0_1</strain>
    </source>
</reference>
<gene>
    <name evidence="2" type="ORF">OUZ56_021823</name>
</gene>
<protein>
    <submittedName>
        <fullName evidence="2">Uncharacterized protein</fullName>
    </submittedName>
</protein>
<organism evidence="2 3">
    <name type="scientific">Daphnia magna</name>
    <dbReference type="NCBI Taxonomy" id="35525"/>
    <lineage>
        <taxon>Eukaryota</taxon>
        <taxon>Metazoa</taxon>
        <taxon>Ecdysozoa</taxon>
        <taxon>Arthropoda</taxon>
        <taxon>Crustacea</taxon>
        <taxon>Branchiopoda</taxon>
        <taxon>Diplostraca</taxon>
        <taxon>Cladocera</taxon>
        <taxon>Anomopoda</taxon>
        <taxon>Daphniidae</taxon>
        <taxon>Daphnia</taxon>
    </lineage>
</organism>
<dbReference type="Proteomes" id="UP001234178">
    <property type="component" value="Unassembled WGS sequence"/>
</dbReference>
<accession>A0ABR0AUK3</accession>